<accession>A0A3B0XX93</accession>
<evidence type="ECO:0000313" key="1">
    <source>
        <dbReference type="EMBL" id="VAW72995.1"/>
    </source>
</evidence>
<protein>
    <submittedName>
        <fullName evidence="1">Uncharacterized protein</fullName>
    </submittedName>
</protein>
<reference evidence="1" key="1">
    <citation type="submission" date="2018-06" db="EMBL/GenBank/DDBJ databases">
        <authorList>
            <person name="Zhirakovskaya E."/>
        </authorList>
    </citation>
    <scope>NUCLEOTIDE SEQUENCE</scope>
</reference>
<dbReference type="AlphaFoldDB" id="A0A3B0XX93"/>
<sequence>MPHLMENIERYLMSCRELTAFCSQNGWIDSKSLYYEIIEQNDHHVIALVQFEEILMEGSGCLAGRVSCQGRLRLTLDRYGEVTAAELL</sequence>
<dbReference type="EMBL" id="UOFM01000046">
    <property type="protein sequence ID" value="VAW72995.1"/>
    <property type="molecule type" value="Genomic_DNA"/>
</dbReference>
<proteinExistence type="predicted"/>
<organism evidence="1">
    <name type="scientific">hydrothermal vent metagenome</name>
    <dbReference type="NCBI Taxonomy" id="652676"/>
    <lineage>
        <taxon>unclassified sequences</taxon>
        <taxon>metagenomes</taxon>
        <taxon>ecological metagenomes</taxon>
    </lineage>
</organism>
<gene>
    <name evidence="1" type="ORF">MNBD_GAMMA14-238</name>
</gene>
<name>A0A3B0XX93_9ZZZZ</name>